<sequence>MAQKAASLRLFVLLAVITYLVVSSAAIPTTRSIKPNYKEDPSTQDPLDELKFKDKNEGMNFETADYNAKDPAGPNKGHEPKTPGTA</sequence>
<evidence type="ECO:0000256" key="2">
    <source>
        <dbReference type="SAM" id="SignalP"/>
    </source>
</evidence>
<accession>A0A922E4U6</accession>
<gene>
    <name evidence="3" type="ORF">I3842_09G166800</name>
</gene>
<name>A0A922E4U6_CARIL</name>
<evidence type="ECO:0000313" key="4">
    <source>
        <dbReference type="Proteomes" id="UP000811246"/>
    </source>
</evidence>
<evidence type="ECO:0000313" key="3">
    <source>
        <dbReference type="EMBL" id="KAG6696793.1"/>
    </source>
</evidence>
<proteinExistence type="predicted"/>
<dbReference type="AlphaFoldDB" id="A0A922E4U6"/>
<dbReference type="EMBL" id="CM031833">
    <property type="protein sequence ID" value="KAG6696793.1"/>
    <property type="molecule type" value="Genomic_DNA"/>
</dbReference>
<feature type="chain" id="PRO_5037962729" evidence="2">
    <location>
        <begin position="27"/>
        <end position="86"/>
    </location>
</feature>
<keyword evidence="2" id="KW-0732">Signal</keyword>
<protein>
    <submittedName>
        <fullName evidence="3">Uncharacterized protein</fullName>
    </submittedName>
</protein>
<dbReference type="Proteomes" id="UP000811246">
    <property type="component" value="Chromosome 9"/>
</dbReference>
<feature type="signal peptide" evidence="2">
    <location>
        <begin position="1"/>
        <end position="26"/>
    </location>
</feature>
<comment type="caution">
    <text evidence="3">The sequence shown here is derived from an EMBL/GenBank/DDBJ whole genome shotgun (WGS) entry which is preliminary data.</text>
</comment>
<feature type="region of interest" description="Disordered" evidence="1">
    <location>
        <begin position="30"/>
        <end position="86"/>
    </location>
</feature>
<organism evidence="3 4">
    <name type="scientific">Carya illinoinensis</name>
    <name type="common">Pecan</name>
    <dbReference type="NCBI Taxonomy" id="32201"/>
    <lineage>
        <taxon>Eukaryota</taxon>
        <taxon>Viridiplantae</taxon>
        <taxon>Streptophyta</taxon>
        <taxon>Embryophyta</taxon>
        <taxon>Tracheophyta</taxon>
        <taxon>Spermatophyta</taxon>
        <taxon>Magnoliopsida</taxon>
        <taxon>eudicotyledons</taxon>
        <taxon>Gunneridae</taxon>
        <taxon>Pentapetalae</taxon>
        <taxon>rosids</taxon>
        <taxon>fabids</taxon>
        <taxon>Fagales</taxon>
        <taxon>Juglandaceae</taxon>
        <taxon>Carya</taxon>
    </lineage>
</organism>
<feature type="compositionally biased region" description="Basic and acidic residues" evidence="1">
    <location>
        <begin position="76"/>
        <end position="86"/>
    </location>
</feature>
<reference evidence="3" key="1">
    <citation type="submission" date="2021-01" db="EMBL/GenBank/DDBJ databases">
        <authorList>
            <person name="Lovell J.T."/>
            <person name="Bentley N."/>
            <person name="Bhattarai G."/>
            <person name="Jenkins J.W."/>
            <person name="Sreedasyam A."/>
            <person name="Alarcon Y."/>
            <person name="Bock C."/>
            <person name="Boston L."/>
            <person name="Carlson J."/>
            <person name="Cervantes K."/>
            <person name="Clermont K."/>
            <person name="Krom N."/>
            <person name="Kubenka K."/>
            <person name="Mamidi S."/>
            <person name="Mattison C."/>
            <person name="Monteros M."/>
            <person name="Pisani C."/>
            <person name="Plott C."/>
            <person name="Rajasekar S."/>
            <person name="Rhein H.S."/>
            <person name="Rohla C."/>
            <person name="Song M."/>
            <person name="Hilaire R.S."/>
            <person name="Shu S."/>
            <person name="Wells L."/>
            <person name="Wang X."/>
            <person name="Webber J."/>
            <person name="Heerema R.J."/>
            <person name="Klein P."/>
            <person name="Conner P."/>
            <person name="Grauke L."/>
            <person name="Grimwood J."/>
            <person name="Schmutz J."/>
            <person name="Randall J.J."/>
        </authorList>
    </citation>
    <scope>NUCLEOTIDE SEQUENCE</scope>
    <source>
        <tissue evidence="3">Leaf</tissue>
    </source>
</reference>
<feature type="compositionally biased region" description="Basic and acidic residues" evidence="1">
    <location>
        <begin position="48"/>
        <end position="57"/>
    </location>
</feature>
<evidence type="ECO:0000256" key="1">
    <source>
        <dbReference type="SAM" id="MobiDB-lite"/>
    </source>
</evidence>